<proteinExistence type="predicted"/>
<dbReference type="AlphaFoldDB" id="L7WFI1"/>
<dbReference type="HOGENOM" id="CLU_3155489_0_0_10"/>
<organism evidence="1 2">
    <name type="scientific">Nonlabens dokdonensis (strain DSM 17205 / KCTC 12402 / DSW-6)</name>
    <name type="common">Donghaeana dokdonensis</name>
    <dbReference type="NCBI Taxonomy" id="592029"/>
    <lineage>
        <taxon>Bacteria</taxon>
        <taxon>Pseudomonadati</taxon>
        <taxon>Bacteroidota</taxon>
        <taxon>Flavobacteriia</taxon>
        <taxon>Flavobacteriales</taxon>
        <taxon>Flavobacteriaceae</taxon>
        <taxon>Nonlabens</taxon>
    </lineage>
</organism>
<dbReference type="Proteomes" id="UP000011173">
    <property type="component" value="Chromosome"/>
</dbReference>
<gene>
    <name evidence="1" type="ordered locus">DDD_2536</name>
</gene>
<reference evidence="1 2" key="1">
    <citation type="journal article" date="2013" name="Genome Biol. Evol.">
        <title>Genomic makeup of the marine flavobacterium Nonlabens (Donghaeana) dokdonensis DSW-6 and identification of a novel class of rhodopsins.</title>
        <authorList>
            <person name="Kwon S.K."/>
            <person name="Kim B.K."/>
            <person name="Song J.Y."/>
            <person name="Kwak M.J."/>
            <person name="Lee C.H."/>
            <person name="Yoon J.H."/>
            <person name="Oh T.K."/>
            <person name="Kim J.F."/>
        </authorList>
    </citation>
    <scope>NUCLEOTIDE SEQUENCE [LARGE SCALE GENOMIC DNA]</scope>
    <source>
        <strain evidence="2">DSM 17205 / KCTC 12402 / DSW-6</strain>
    </source>
</reference>
<dbReference type="KEGG" id="ndo:DDD_2536"/>
<accession>L7WFI1</accession>
<dbReference type="EMBL" id="CP001397">
    <property type="protein sequence ID" value="AGC77663.1"/>
    <property type="molecule type" value="Genomic_DNA"/>
</dbReference>
<sequence>MASPLVRRGPSVLAFAKARSFLMNYRQLLSLKKERWAKRAVASFGRKG</sequence>
<evidence type="ECO:0000313" key="1">
    <source>
        <dbReference type="EMBL" id="AGC77663.1"/>
    </source>
</evidence>
<protein>
    <submittedName>
        <fullName evidence="1">Uncharacterized protein</fullName>
    </submittedName>
</protein>
<evidence type="ECO:0000313" key="2">
    <source>
        <dbReference type="Proteomes" id="UP000011173"/>
    </source>
</evidence>
<name>L7WFI1_NONDD</name>